<dbReference type="CDD" id="cd04182">
    <property type="entry name" value="GT_2_like_f"/>
    <property type="match status" value="1"/>
</dbReference>
<dbReference type="PANTHER" id="PTHR43777">
    <property type="entry name" value="MOLYBDENUM COFACTOR CYTIDYLYLTRANSFERASE"/>
    <property type="match status" value="1"/>
</dbReference>
<keyword evidence="3" id="KW-1185">Reference proteome</keyword>
<organism evidence="2 3">
    <name type="scientific">Desulfotomaculum copahuensis</name>
    <dbReference type="NCBI Taxonomy" id="1838280"/>
    <lineage>
        <taxon>Bacteria</taxon>
        <taxon>Bacillati</taxon>
        <taxon>Bacillota</taxon>
        <taxon>Clostridia</taxon>
        <taxon>Eubacteriales</taxon>
        <taxon>Desulfotomaculaceae</taxon>
        <taxon>Desulfotomaculum</taxon>
    </lineage>
</organism>
<feature type="domain" description="MobA-like NTP transferase" evidence="1">
    <location>
        <begin position="3"/>
        <end position="165"/>
    </location>
</feature>
<dbReference type="AlphaFoldDB" id="A0A1B7LI72"/>
<proteinExistence type="predicted"/>
<gene>
    <name evidence="2" type="ORF">A6M21_04500</name>
</gene>
<dbReference type="InterPro" id="IPR025877">
    <property type="entry name" value="MobA-like_NTP_Trfase"/>
</dbReference>
<comment type="caution">
    <text evidence="2">The sequence shown here is derived from an EMBL/GenBank/DDBJ whole genome shotgun (WGS) entry which is preliminary data.</text>
</comment>
<dbReference type="InterPro" id="IPR029044">
    <property type="entry name" value="Nucleotide-diphossugar_trans"/>
</dbReference>
<dbReference type="STRING" id="1838280.A6M21_04500"/>
<name>A0A1B7LI72_9FIRM</name>
<sequence length="204" mass="21659">MAAVVLAAGAASRFGGGKLLAPCGGRTVLGRVLALINSTPLYPRLVIAGADKGVAEIAEKHGFQTVEHPGWAAGMGSSLARGIAALSKKNGGGEDMRGALIFLGDMPLLRRRTLLSLLAAVQRGNHRVAYPVHNGRRGHPVYFSRECFPALLSLRGEAGGREVINGFERRLTVPVDDRGVLQDIDTGADLALIKQYLRGCKERL</sequence>
<accession>A0A1B7LI72</accession>
<dbReference type="Gene3D" id="3.90.550.10">
    <property type="entry name" value="Spore Coat Polysaccharide Biosynthesis Protein SpsA, Chain A"/>
    <property type="match status" value="1"/>
</dbReference>
<dbReference type="EMBL" id="LYVF01000047">
    <property type="protein sequence ID" value="OAT85903.1"/>
    <property type="molecule type" value="Genomic_DNA"/>
</dbReference>
<reference evidence="2 3" key="1">
    <citation type="submission" date="2016-04" db="EMBL/GenBank/DDBJ databases">
        <authorList>
            <person name="Evans L.H."/>
            <person name="Alamgir A."/>
            <person name="Owens N."/>
            <person name="Weber N.D."/>
            <person name="Virtaneva K."/>
            <person name="Barbian K."/>
            <person name="Babar A."/>
            <person name="Rosenke K."/>
        </authorList>
    </citation>
    <scope>NUCLEOTIDE SEQUENCE [LARGE SCALE GENOMIC DNA]</scope>
    <source>
        <strain evidence="2 3">LMa1</strain>
    </source>
</reference>
<dbReference type="SUPFAM" id="SSF53448">
    <property type="entry name" value="Nucleotide-diphospho-sugar transferases"/>
    <property type="match status" value="1"/>
</dbReference>
<dbReference type="Proteomes" id="UP000078532">
    <property type="component" value="Unassembled WGS sequence"/>
</dbReference>
<dbReference type="GO" id="GO:0016779">
    <property type="term" value="F:nucleotidyltransferase activity"/>
    <property type="evidence" value="ECO:0007669"/>
    <property type="project" value="UniProtKB-ARBA"/>
</dbReference>
<dbReference type="Pfam" id="PF12804">
    <property type="entry name" value="NTP_transf_3"/>
    <property type="match status" value="1"/>
</dbReference>
<protein>
    <recommendedName>
        <fullName evidence="1">MobA-like NTP transferase domain-containing protein</fullName>
    </recommendedName>
</protein>
<evidence type="ECO:0000313" key="2">
    <source>
        <dbReference type="EMBL" id="OAT85903.1"/>
    </source>
</evidence>
<evidence type="ECO:0000313" key="3">
    <source>
        <dbReference type="Proteomes" id="UP000078532"/>
    </source>
</evidence>
<evidence type="ECO:0000259" key="1">
    <source>
        <dbReference type="Pfam" id="PF12804"/>
    </source>
</evidence>
<dbReference type="PANTHER" id="PTHR43777:SF1">
    <property type="entry name" value="MOLYBDENUM COFACTOR CYTIDYLYLTRANSFERASE"/>
    <property type="match status" value="1"/>
</dbReference>